<comment type="function">
    <text evidence="1">Involved in DNA recombination.</text>
</comment>
<dbReference type="Gene3D" id="1.20.120.20">
    <property type="entry name" value="Apolipoprotein"/>
    <property type="match status" value="1"/>
</dbReference>
<comment type="caution">
    <text evidence="6">The sequence shown here is derived from an EMBL/GenBank/DDBJ whole genome shotgun (WGS) entry which is preliminary data.</text>
</comment>
<sequence length="501" mass="55438">MSTALLILNLVTLLAVILLLLRKSPATPQDPRLTQIPEQLTRLDARNDALDSHLRSGLAEIRRDLADEARRTREAAATDFTSLRTEITATIAELSGLLQNGLNAFRSDNKTSDEVLRTAVQQNLDSIAQRLTYFIAEVNRNQIEAREALHTRLNELSGEANDQQEKLRFTVEDRLSKLNDANTAKLEEMRVTVDEKLHATLQTRLTESFGQVTTHLGEVQKGLGEMKELATGVGDLKRVLSNVKSRGVVGEFQLGQQLEQMFSPEQYIKNARIKPGTLESVEYALKFPSGEGQTGPDSYTLLAIDAKFPKEDWERLEHAYETGTVDEIAAAGRAFERGIRAEGKRICDKYIDPPTTMPHAIMFLPTESLYAEVVRRPGLQSEIQSSCRVTIAGPSTFMAILTSFQMGFHTLAIQKKGDEVWRVLSSAKKEFENYGGLMQKVEDQVGTVQNTIQKLGVRTRAINKALKNVSSIDTGAPISNLIGFDDISGIAPLLAASAEED</sequence>
<dbReference type="SUPFAM" id="SSF58113">
    <property type="entry name" value="Apolipoprotein A-I"/>
    <property type="match status" value="1"/>
</dbReference>
<dbReference type="InterPro" id="IPR003798">
    <property type="entry name" value="DNA_recombination_RmuC"/>
</dbReference>
<organism evidence="6 7">
    <name type="scientific">Tunturiibacter gelidiferens</name>
    <dbReference type="NCBI Taxonomy" id="3069689"/>
    <lineage>
        <taxon>Bacteria</taxon>
        <taxon>Pseudomonadati</taxon>
        <taxon>Acidobacteriota</taxon>
        <taxon>Terriglobia</taxon>
        <taxon>Terriglobales</taxon>
        <taxon>Acidobacteriaceae</taxon>
        <taxon>Tunturiibacter</taxon>
    </lineage>
</organism>
<dbReference type="Proteomes" id="UP000535182">
    <property type="component" value="Unassembled WGS sequence"/>
</dbReference>
<evidence type="ECO:0000256" key="2">
    <source>
        <dbReference type="ARBA" id="ARBA00009840"/>
    </source>
</evidence>
<evidence type="ECO:0000256" key="4">
    <source>
        <dbReference type="ARBA" id="ARBA00023172"/>
    </source>
</evidence>
<evidence type="ECO:0000313" key="7">
    <source>
        <dbReference type="Proteomes" id="UP000535182"/>
    </source>
</evidence>
<dbReference type="PANTHER" id="PTHR30563:SF0">
    <property type="entry name" value="DNA RECOMBINATION PROTEIN RMUC"/>
    <property type="match status" value="1"/>
</dbReference>
<proteinExistence type="inferred from homology"/>
<accession>A0A9X0U426</accession>
<evidence type="ECO:0000256" key="1">
    <source>
        <dbReference type="ARBA" id="ARBA00003416"/>
    </source>
</evidence>
<dbReference type="GO" id="GO:0006310">
    <property type="term" value="P:DNA recombination"/>
    <property type="evidence" value="ECO:0007669"/>
    <property type="project" value="UniProtKB-KW"/>
</dbReference>
<feature type="coiled-coil region" evidence="5">
    <location>
        <begin position="146"/>
        <end position="173"/>
    </location>
</feature>
<comment type="similarity">
    <text evidence="2">Belongs to the RmuC family.</text>
</comment>
<dbReference type="PANTHER" id="PTHR30563">
    <property type="entry name" value="DNA RECOMBINATION PROTEIN RMUC"/>
    <property type="match status" value="1"/>
</dbReference>
<dbReference type="Pfam" id="PF02646">
    <property type="entry name" value="RmuC"/>
    <property type="match status" value="1"/>
</dbReference>
<evidence type="ECO:0000313" key="6">
    <source>
        <dbReference type="EMBL" id="MBB5327427.1"/>
    </source>
</evidence>
<gene>
    <name evidence="6" type="ORF">HDF14_001032</name>
</gene>
<protein>
    <submittedName>
        <fullName evidence="6">DNA recombination protein RmuC</fullName>
    </submittedName>
</protein>
<dbReference type="EMBL" id="JACHEB010000002">
    <property type="protein sequence ID" value="MBB5327427.1"/>
    <property type="molecule type" value="Genomic_DNA"/>
</dbReference>
<keyword evidence="4" id="KW-0233">DNA recombination</keyword>
<evidence type="ECO:0000256" key="5">
    <source>
        <dbReference type="SAM" id="Coils"/>
    </source>
</evidence>
<dbReference type="RefSeq" id="WP_183974112.1">
    <property type="nucleotide sequence ID" value="NZ_JACHEB010000002.1"/>
</dbReference>
<reference evidence="6 7" key="1">
    <citation type="submission" date="2020-08" db="EMBL/GenBank/DDBJ databases">
        <title>Genomic Encyclopedia of Type Strains, Phase IV (KMG-V): Genome sequencing to study the core and pangenomes of soil and plant-associated prokaryotes.</title>
        <authorList>
            <person name="Whitman W."/>
        </authorList>
    </citation>
    <scope>NUCLEOTIDE SEQUENCE [LARGE SCALE GENOMIC DNA]</scope>
    <source>
        <strain evidence="6 7">X5P2</strain>
    </source>
</reference>
<keyword evidence="7" id="KW-1185">Reference proteome</keyword>
<keyword evidence="3 5" id="KW-0175">Coiled coil</keyword>
<evidence type="ECO:0000256" key="3">
    <source>
        <dbReference type="ARBA" id="ARBA00023054"/>
    </source>
</evidence>
<dbReference type="AlphaFoldDB" id="A0A9X0U426"/>
<name>A0A9X0U426_9BACT</name>